<keyword evidence="2" id="KW-1185">Reference proteome</keyword>
<reference evidence="1 2" key="1">
    <citation type="submission" date="2021-06" db="EMBL/GenBank/DDBJ databases">
        <title>Caerostris extrusa draft genome.</title>
        <authorList>
            <person name="Kono N."/>
            <person name="Arakawa K."/>
        </authorList>
    </citation>
    <scope>NUCLEOTIDE SEQUENCE [LARGE SCALE GENOMIC DNA]</scope>
</reference>
<name>A0AAV4PAD6_CAEEX</name>
<evidence type="ECO:0000313" key="1">
    <source>
        <dbReference type="EMBL" id="GIX94029.1"/>
    </source>
</evidence>
<dbReference type="Proteomes" id="UP001054945">
    <property type="component" value="Unassembled WGS sequence"/>
</dbReference>
<proteinExistence type="predicted"/>
<protein>
    <submittedName>
        <fullName evidence="1">Uncharacterized protein</fullName>
    </submittedName>
</protein>
<comment type="caution">
    <text evidence="1">The sequence shown here is derived from an EMBL/GenBank/DDBJ whole genome shotgun (WGS) entry which is preliminary data.</text>
</comment>
<accession>A0AAV4PAD6</accession>
<sequence length="90" mass="9841">MIKKEIAIVVFIFFNNSMNFETIEINNAEVIPVLFKVRLSELEASSLEAVVIACPPNDWPSPPQAFFSAGTGCIGNGVDDAGNLQEERLL</sequence>
<evidence type="ECO:0000313" key="2">
    <source>
        <dbReference type="Proteomes" id="UP001054945"/>
    </source>
</evidence>
<dbReference type="AlphaFoldDB" id="A0AAV4PAD6"/>
<organism evidence="1 2">
    <name type="scientific">Caerostris extrusa</name>
    <name type="common">Bark spider</name>
    <name type="synonym">Caerostris bankana</name>
    <dbReference type="NCBI Taxonomy" id="172846"/>
    <lineage>
        <taxon>Eukaryota</taxon>
        <taxon>Metazoa</taxon>
        <taxon>Ecdysozoa</taxon>
        <taxon>Arthropoda</taxon>
        <taxon>Chelicerata</taxon>
        <taxon>Arachnida</taxon>
        <taxon>Araneae</taxon>
        <taxon>Araneomorphae</taxon>
        <taxon>Entelegynae</taxon>
        <taxon>Araneoidea</taxon>
        <taxon>Araneidae</taxon>
        <taxon>Caerostris</taxon>
    </lineage>
</organism>
<dbReference type="EMBL" id="BPLR01004327">
    <property type="protein sequence ID" value="GIX94029.1"/>
    <property type="molecule type" value="Genomic_DNA"/>
</dbReference>
<gene>
    <name evidence="1" type="ORF">CEXT_584951</name>
</gene>